<dbReference type="GO" id="GO:0042597">
    <property type="term" value="C:periplasmic space"/>
    <property type="evidence" value="ECO:0007669"/>
    <property type="project" value="InterPro"/>
</dbReference>
<keyword evidence="4" id="KW-1185">Reference proteome</keyword>
<dbReference type="Gene3D" id="3.40.190.10">
    <property type="entry name" value="Periplasmic binding protein-like II"/>
    <property type="match status" value="2"/>
</dbReference>
<dbReference type="KEGG" id="nao:Y958_26260"/>
<feature type="chain" id="PRO_5013190743" evidence="1">
    <location>
        <begin position="31"/>
        <end position="290"/>
    </location>
</feature>
<evidence type="ECO:0000313" key="4">
    <source>
        <dbReference type="Proteomes" id="UP000197153"/>
    </source>
</evidence>
<keyword evidence="1" id="KW-0732">Signal</keyword>
<reference evidence="3 4" key="1">
    <citation type="submission" date="2017-06" db="EMBL/GenBank/DDBJ databases">
        <title>Complete genome sequence of Nitrospirillum amazonense strain CBAmC, an endophytic nitrogen-fixing and plant growth-promoting bacterium, isolated from sugarcane.</title>
        <authorList>
            <person name="Schwab S."/>
            <person name="dos Santos Teixeira K.R."/>
            <person name="Simoes Araujo J.L."/>
            <person name="Soares Vidal M."/>
            <person name="Borges de Freitas H.R."/>
            <person name="Rivello Crivelaro A.L."/>
            <person name="Bueno de Camargo Nunes A."/>
            <person name="dos Santos C.M."/>
            <person name="Palmeira da Silva Rosa D."/>
            <person name="da Silva Padilha D."/>
            <person name="da Silva E."/>
            <person name="Araujo Terra L."/>
            <person name="Soares Mendes V."/>
            <person name="Farinelli L."/>
            <person name="Magalhaes Cruz L."/>
            <person name="Baldani J.I."/>
        </authorList>
    </citation>
    <scope>NUCLEOTIDE SEQUENCE [LARGE SCALE GENOMIC DNA]</scope>
    <source>
        <strain evidence="3 4">CBAmC</strain>
    </source>
</reference>
<evidence type="ECO:0000259" key="2">
    <source>
        <dbReference type="SMART" id="SM00062"/>
    </source>
</evidence>
<organism evidence="3 4">
    <name type="scientific">Nitrospirillum viridazoti CBAmc</name>
    <dbReference type="NCBI Taxonomy" id="1441467"/>
    <lineage>
        <taxon>Bacteria</taxon>
        <taxon>Pseudomonadati</taxon>
        <taxon>Pseudomonadota</taxon>
        <taxon>Alphaproteobacteria</taxon>
        <taxon>Rhodospirillales</taxon>
        <taxon>Azospirillaceae</taxon>
        <taxon>Nitrospirillum</taxon>
        <taxon>Nitrospirillum viridazoti</taxon>
    </lineage>
</organism>
<dbReference type="InterPro" id="IPR022455">
    <property type="entry name" value="Methanol_oxidation_MoxJ"/>
</dbReference>
<evidence type="ECO:0000256" key="1">
    <source>
        <dbReference type="SAM" id="SignalP"/>
    </source>
</evidence>
<dbReference type="NCBIfam" id="TIGR03870">
    <property type="entry name" value="ABC_MoxJ"/>
    <property type="match status" value="1"/>
</dbReference>
<dbReference type="EMBL" id="CP022112">
    <property type="protein sequence ID" value="ASG24389.1"/>
    <property type="molecule type" value="Genomic_DNA"/>
</dbReference>
<dbReference type="Proteomes" id="UP000197153">
    <property type="component" value="Chromosome 3"/>
</dbReference>
<dbReference type="SUPFAM" id="SSF53850">
    <property type="entry name" value="Periplasmic binding protein-like II"/>
    <property type="match status" value="1"/>
</dbReference>
<dbReference type="InterPro" id="IPR001638">
    <property type="entry name" value="Solute-binding_3/MltF_N"/>
</dbReference>
<dbReference type="RefSeq" id="WP_088874819.1">
    <property type="nucleotide sequence ID" value="NZ_CP022112.1"/>
</dbReference>
<evidence type="ECO:0000313" key="3">
    <source>
        <dbReference type="EMBL" id="ASG24389.1"/>
    </source>
</evidence>
<dbReference type="AlphaFoldDB" id="A0A248K0R5"/>
<dbReference type="SMART" id="SM00062">
    <property type="entry name" value="PBPb"/>
    <property type="match status" value="1"/>
</dbReference>
<feature type="signal peptide" evidence="1">
    <location>
        <begin position="1"/>
        <end position="30"/>
    </location>
</feature>
<feature type="domain" description="Solute-binding protein family 3/N-terminal" evidence="2">
    <location>
        <begin position="42"/>
        <end position="284"/>
    </location>
</feature>
<accession>A0A248K0R5</accession>
<gene>
    <name evidence="3" type="primary">moxJ</name>
    <name evidence="3" type="ORF">Y958_26260</name>
</gene>
<name>A0A248K0R5_9PROT</name>
<proteinExistence type="predicted"/>
<dbReference type="Pfam" id="PF00497">
    <property type="entry name" value="SBP_bac_3"/>
    <property type="match status" value="1"/>
</dbReference>
<sequence length="290" mass="31119">MPKSVTIRAAIVSGAIAAGALLPASGLAAAGPAVSGDAPLPALRICAAAKELPYSAQDNSGFENRIAMAVASAMGRQPVFVYSDKPGIYAVRDWLDKKKCDVIVGMDANDPRVLTTAPYYRTGYVFVTRKDRHLDVQSWNDPAIRKVGHIVVEFGSPSEVMLKQVDRYNDNMAYLYSLVGFRSPRNEYVQIPPEKMVGEVRAGGADLAVAFAPSIARYVKADPGLQLTPVKDDAKRSDGQALPQYYDQSMGVRLGDTGLQAALNAALVKARPQITAILEEEGIPLVQVAN</sequence>
<dbReference type="GO" id="GO:0046170">
    <property type="term" value="P:methanol catabolic process"/>
    <property type="evidence" value="ECO:0007669"/>
    <property type="project" value="InterPro"/>
</dbReference>
<protein>
    <submittedName>
        <fullName evidence="3">Methanol oxidation system protein MoxJ</fullName>
    </submittedName>
</protein>